<dbReference type="OrthoDB" id="9800913at2"/>
<organism evidence="1 2">
    <name type="scientific">Bradymonas sediminis</name>
    <dbReference type="NCBI Taxonomy" id="1548548"/>
    <lineage>
        <taxon>Bacteria</taxon>
        <taxon>Deltaproteobacteria</taxon>
        <taxon>Bradymonadales</taxon>
        <taxon>Bradymonadaceae</taxon>
        <taxon>Bradymonas</taxon>
    </lineage>
</organism>
<dbReference type="InterPro" id="IPR011990">
    <property type="entry name" value="TPR-like_helical_dom_sf"/>
</dbReference>
<dbReference type="EMBL" id="CP030032">
    <property type="protein sequence ID" value="AWV90705.1"/>
    <property type="molecule type" value="Genomic_DNA"/>
</dbReference>
<dbReference type="KEGG" id="bsed:DN745_15835"/>
<dbReference type="Gene3D" id="1.25.40.10">
    <property type="entry name" value="Tetratricopeptide repeat domain"/>
    <property type="match status" value="1"/>
</dbReference>
<dbReference type="Proteomes" id="UP000249799">
    <property type="component" value="Chromosome"/>
</dbReference>
<sequence length="344" mass="37408">MRLPADILNALRSPGLRVAAMLMIALAALPLAPQTAQAQASISAEDLARFKLRVSDGKRLFEMGKYRASIEQFEAARDIYDHSRLLFNIAQSYKAMNACAQARAMFDRYLAVPDIDPKMRQHATSLREELADSCVEEGTLQVHCTPKNATLTLTQLTPDGAREAAQPASCPLDSKLRVGRYELRAQAPGFVPSAQQIEVRRDETQSLRLTLEAEPRLLDPELEEVLIYSTIGVGAATVVAGFISDYTAVSRLDELHQAQRAQDARAVAELRDQADTASTRSAILYGVGGVILAGGVTWKIIQMSANSEGDTRAHARQTGADSAKAGAQFSVDIGLNNISTRLDW</sequence>
<name>A0A2Z4FPM7_9DELT</name>
<gene>
    <name evidence="1" type="ORF">DN745_15835</name>
</gene>
<proteinExistence type="predicted"/>
<dbReference type="Pfam" id="PF08308">
    <property type="entry name" value="PEGA"/>
    <property type="match status" value="1"/>
</dbReference>
<keyword evidence="2" id="KW-1185">Reference proteome</keyword>
<dbReference type="InterPro" id="IPR013229">
    <property type="entry name" value="PEGA"/>
</dbReference>
<dbReference type="SUPFAM" id="SSF48452">
    <property type="entry name" value="TPR-like"/>
    <property type="match status" value="1"/>
</dbReference>
<reference evidence="1 2" key="1">
    <citation type="submission" date="2018-06" db="EMBL/GenBank/DDBJ databases">
        <title>Lujinxingia sediminis gen. nov. sp. nov., a new facultative anaerobic member of the class Deltaproteobacteria, and proposal of Lujinxingaceae fam. nov.</title>
        <authorList>
            <person name="Guo L.-Y."/>
            <person name="Li C.-M."/>
            <person name="Wang S."/>
            <person name="Du Z.-J."/>
        </authorList>
    </citation>
    <scope>NUCLEOTIDE SEQUENCE [LARGE SCALE GENOMIC DNA]</scope>
    <source>
        <strain evidence="1 2">FA350</strain>
    </source>
</reference>
<accession>A0A2Z4FPM7</accession>
<evidence type="ECO:0000313" key="2">
    <source>
        <dbReference type="Proteomes" id="UP000249799"/>
    </source>
</evidence>
<protein>
    <submittedName>
        <fullName evidence="1">Uncharacterized protein</fullName>
    </submittedName>
</protein>
<evidence type="ECO:0000313" key="1">
    <source>
        <dbReference type="EMBL" id="AWV90705.1"/>
    </source>
</evidence>
<dbReference type="AlphaFoldDB" id="A0A2Z4FPM7"/>